<keyword evidence="2" id="KW-1185">Reference proteome</keyword>
<gene>
    <name evidence="1" type="ORF">HO133_001343</name>
</gene>
<evidence type="ECO:0000313" key="1">
    <source>
        <dbReference type="EMBL" id="KAF6222257.1"/>
    </source>
</evidence>
<sequence length="128" mass="14709">MTQLMKASPGIRLSLGDVYQEPPTRMTRHNTLGGRAIDAIRQDLEFGNGEYDANYKRPVFVKVSKATATDSSFRLFGDELKKRQKIYNAVLFVVSHRAIFKYRARKTIKAAYEQRFYVSEKQKANLKG</sequence>
<comment type="caution">
    <text evidence="1">The sequence shown here is derived from an EMBL/GenBank/DDBJ whole genome shotgun (WGS) entry which is preliminary data.</text>
</comment>
<dbReference type="GeneID" id="59329759"/>
<dbReference type="RefSeq" id="XP_037151692.1">
    <property type="nucleotide sequence ID" value="XM_037292273.1"/>
</dbReference>
<dbReference type="EMBL" id="JACCJB010000012">
    <property type="protein sequence ID" value="KAF6222257.1"/>
    <property type="molecule type" value="Genomic_DNA"/>
</dbReference>
<dbReference type="AlphaFoldDB" id="A0A8H6CEZ0"/>
<dbReference type="Proteomes" id="UP000593566">
    <property type="component" value="Unassembled WGS sequence"/>
</dbReference>
<proteinExistence type="predicted"/>
<organism evidence="1 2">
    <name type="scientific">Letharia lupina</name>
    <dbReference type="NCBI Taxonomy" id="560253"/>
    <lineage>
        <taxon>Eukaryota</taxon>
        <taxon>Fungi</taxon>
        <taxon>Dikarya</taxon>
        <taxon>Ascomycota</taxon>
        <taxon>Pezizomycotina</taxon>
        <taxon>Lecanoromycetes</taxon>
        <taxon>OSLEUM clade</taxon>
        <taxon>Lecanoromycetidae</taxon>
        <taxon>Lecanorales</taxon>
        <taxon>Lecanorineae</taxon>
        <taxon>Parmeliaceae</taxon>
        <taxon>Letharia</taxon>
    </lineage>
</organism>
<protein>
    <submittedName>
        <fullName evidence="1">Uncharacterized protein</fullName>
    </submittedName>
</protein>
<reference evidence="1 2" key="1">
    <citation type="journal article" date="2020" name="Genomics">
        <title>Complete, high-quality genomes from long-read metagenomic sequencing of two wolf lichen thalli reveals enigmatic genome architecture.</title>
        <authorList>
            <person name="McKenzie S.K."/>
            <person name="Walston R.F."/>
            <person name="Allen J.L."/>
        </authorList>
    </citation>
    <scope>NUCLEOTIDE SEQUENCE [LARGE SCALE GENOMIC DNA]</scope>
    <source>
        <strain evidence="1">WasteWater1</strain>
    </source>
</reference>
<name>A0A8H6CEZ0_9LECA</name>
<evidence type="ECO:0000313" key="2">
    <source>
        <dbReference type="Proteomes" id="UP000593566"/>
    </source>
</evidence>
<accession>A0A8H6CEZ0</accession>